<dbReference type="Proteomes" id="UP000250235">
    <property type="component" value="Unassembled WGS sequence"/>
</dbReference>
<name>A0A2Z6ZU42_9LAMI</name>
<sequence>MSRAGRAIAAWRPRGGGLLRATVAQGCANLLPCMARPGRTCRGPACGCMPHATCMVAEAAGAAAVLRRSPADCCDG</sequence>
<gene>
    <name evidence="1" type="ORF">F511_46199</name>
</gene>
<evidence type="ECO:0000313" key="2">
    <source>
        <dbReference type="Proteomes" id="UP000250235"/>
    </source>
</evidence>
<dbReference type="EMBL" id="KV094454">
    <property type="protein sequence ID" value="KZT76776.1"/>
    <property type="molecule type" value="Genomic_DNA"/>
</dbReference>
<protein>
    <submittedName>
        <fullName evidence="1">Uncharacterized protein</fullName>
    </submittedName>
</protein>
<reference evidence="1 2" key="1">
    <citation type="journal article" date="2015" name="Proc. Natl. Acad. Sci. U.S.A.">
        <title>The resurrection genome of Boea hygrometrica: A blueprint for survival of dehydration.</title>
        <authorList>
            <person name="Xiao L."/>
            <person name="Yang G."/>
            <person name="Zhang L."/>
            <person name="Yang X."/>
            <person name="Zhao S."/>
            <person name="Ji Z."/>
            <person name="Zhou Q."/>
            <person name="Hu M."/>
            <person name="Wang Y."/>
            <person name="Chen M."/>
            <person name="Xu Y."/>
            <person name="Jin H."/>
            <person name="Xiao X."/>
            <person name="Hu G."/>
            <person name="Bao F."/>
            <person name="Hu Y."/>
            <person name="Wan P."/>
            <person name="Li L."/>
            <person name="Deng X."/>
            <person name="Kuang T."/>
            <person name="Xiang C."/>
            <person name="Zhu J.K."/>
            <person name="Oliver M.J."/>
            <person name="He Y."/>
        </authorList>
    </citation>
    <scope>NUCLEOTIDE SEQUENCE [LARGE SCALE GENOMIC DNA]</scope>
    <source>
        <strain evidence="2">cv. XS01</strain>
    </source>
</reference>
<evidence type="ECO:0000313" key="1">
    <source>
        <dbReference type="EMBL" id="KZT76776.1"/>
    </source>
</evidence>
<accession>A0A2Z6ZU42</accession>
<organism evidence="1 2">
    <name type="scientific">Dorcoceras hygrometricum</name>
    <dbReference type="NCBI Taxonomy" id="472368"/>
    <lineage>
        <taxon>Eukaryota</taxon>
        <taxon>Viridiplantae</taxon>
        <taxon>Streptophyta</taxon>
        <taxon>Embryophyta</taxon>
        <taxon>Tracheophyta</taxon>
        <taxon>Spermatophyta</taxon>
        <taxon>Magnoliopsida</taxon>
        <taxon>eudicotyledons</taxon>
        <taxon>Gunneridae</taxon>
        <taxon>Pentapetalae</taxon>
        <taxon>asterids</taxon>
        <taxon>lamiids</taxon>
        <taxon>Lamiales</taxon>
        <taxon>Gesneriaceae</taxon>
        <taxon>Didymocarpoideae</taxon>
        <taxon>Trichosporeae</taxon>
        <taxon>Loxocarpinae</taxon>
        <taxon>Dorcoceras</taxon>
    </lineage>
</organism>
<proteinExistence type="predicted"/>
<keyword evidence="2" id="KW-1185">Reference proteome</keyword>
<dbReference type="AlphaFoldDB" id="A0A2Z6ZU42"/>